<keyword evidence="3" id="KW-0804">Transcription</keyword>
<keyword evidence="2" id="KW-0238">DNA-binding</keyword>
<dbReference type="Pfam" id="PF12833">
    <property type="entry name" value="HTH_18"/>
    <property type="match status" value="1"/>
</dbReference>
<dbReference type="Gene3D" id="1.10.10.60">
    <property type="entry name" value="Homeodomain-like"/>
    <property type="match status" value="1"/>
</dbReference>
<organism evidence="5">
    <name type="scientific">freshwater metagenome</name>
    <dbReference type="NCBI Taxonomy" id="449393"/>
    <lineage>
        <taxon>unclassified sequences</taxon>
        <taxon>metagenomes</taxon>
        <taxon>ecological metagenomes</taxon>
    </lineage>
</organism>
<dbReference type="InterPro" id="IPR018060">
    <property type="entry name" value="HTH_AraC"/>
</dbReference>
<keyword evidence="1" id="KW-0805">Transcription regulation</keyword>
<dbReference type="InterPro" id="IPR050204">
    <property type="entry name" value="AraC_XylS_family_regulators"/>
</dbReference>
<sequence>MSDTEAVVSHEYDFESWCRVLAENDIPMQIACAQRSTFRASLKSRNLGGIHFFDIRSDAHVAKRTSLNLMSDDMRVYGITLQIEGSSTISQDGQTSVLNPGDFALYDSTREFAREFFDNHRCLIVRFPHTMMQLPSHTLRHVTATRFGASEGVGVVVSPFLLETANNLADLSGWSGVRVAHALIDLVSSAFAEKLTDEQVATANPRANAFVRICDYVADNLGDPHLSPDYIAQANFISTRQLHKIFHAERITVSQFIRERRLEQCRRQLADPADAHLTVGQIAAQWAIYDGAHFSRIFRNAYGMSPRDYRRSQLDTSVA</sequence>
<gene>
    <name evidence="5" type="ORF">UFOPK3516_00014</name>
</gene>
<evidence type="ECO:0000313" key="5">
    <source>
        <dbReference type="EMBL" id="CAB4887246.1"/>
    </source>
</evidence>
<dbReference type="SUPFAM" id="SSF46689">
    <property type="entry name" value="Homeodomain-like"/>
    <property type="match status" value="1"/>
</dbReference>
<dbReference type="GO" id="GO:0003700">
    <property type="term" value="F:DNA-binding transcription factor activity"/>
    <property type="evidence" value="ECO:0007669"/>
    <property type="project" value="InterPro"/>
</dbReference>
<name>A0A6J7EVS3_9ZZZZ</name>
<dbReference type="PANTHER" id="PTHR46796:SF6">
    <property type="entry name" value="ARAC SUBFAMILY"/>
    <property type="match status" value="1"/>
</dbReference>
<dbReference type="GO" id="GO:0043565">
    <property type="term" value="F:sequence-specific DNA binding"/>
    <property type="evidence" value="ECO:0007669"/>
    <property type="project" value="InterPro"/>
</dbReference>
<proteinExistence type="predicted"/>
<dbReference type="AlphaFoldDB" id="A0A6J7EVS3"/>
<dbReference type="EMBL" id="CAFBMB010000001">
    <property type="protein sequence ID" value="CAB4887246.1"/>
    <property type="molecule type" value="Genomic_DNA"/>
</dbReference>
<feature type="domain" description="HTH araC/xylS-type" evidence="4">
    <location>
        <begin position="211"/>
        <end position="312"/>
    </location>
</feature>
<dbReference type="PANTHER" id="PTHR46796">
    <property type="entry name" value="HTH-TYPE TRANSCRIPTIONAL ACTIVATOR RHAS-RELATED"/>
    <property type="match status" value="1"/>
</dbReference>
<evidence type="ECO:0000256" key="3">
    <source>
        <dbReference type="ARBA" id="ARBA00023163"/>
    </source>
</evidence>
<dbReference type="SMART" id="SM00342">
    <property type="entry name" value="HTH_ARAC"/>
    <property type="match status" value="1"/>
</dbReference>
<dbReference type="InterPro" id="IPR035418">
    <property type="entry name" value="AraC-bd_2"/>
</dbReference>
<dbReference type="Pfam" id="PF14525">
    <property type="entry name" value="AraC_binding_2"/>
    <property type="match status" value="1"/>
</dbReference>
<accession>A0A6J7EVS3</accession>
<evidence type="ECO:0000256" key="2">
    <source>
        <dbReference type="ARBA" id="ARBA00023125"/>
    </source>
</evidence>
<dbReference type="InterPro" id="IPR009057">
    <property type="entry name" value="Homeodomain-like_sf"/>
</dbReference>
<evidence type="ECO:0000259" key="4">
    <source>
        <dbReference type="PROSITE" id="PS01124"/>
    </source>
</evidence>
<reference evidence="5" key="1">
    <citation type="submission" date="2020-05" db="EMBL/GenBank/DDBJ databases">
        <authorList>
            <person name="Chiriac C."/>
            <person name="Salcher M."/>
            <person name="Ghai R."/>
            <person name="Kavagutti S V."/>
        </authorList>
    </citation>
    <scope>NUCLEOTIDE SEQUENCE</scope>
</reference>
<protein>
    <submittedName>
        <fullName evidence="5">Unannotated protein</fullName>
    </submittedName>
</protein>
<evidence type="ECO:0000256" key="1">
    <source>
        <dbReference type="ARBA" id="ARBA00023015"/>
    </source>
</evidence>
<dbReference type="PROSITE" id="PS01124">
    <property type="entry name" value="HTH_ARAC_FAMILY_2"/>
    <property type="match status" value="1"/>
</dbReference>